<feature type="region of interest" description="Disordered" evidence="5">
    <location>
        <begin position="1"/>
        <end position="23"/>
    </location>
</feature>
<keyword evidence="9" id="KW-1185">Reference proteome</keyword>
<evidence type="ECO:0000256" key="1">
    <source>
        <dbReference type="ARBA" id="ARBA00004141"/>
    </source>
</evidence>
<dbReference type="Pfam" id="PF06271">
    <property type="entry name" value="RDD"/>
    <property type="match status" value="1"/>
</dbReference>
<comment type="subcellular location">
    <subcellularLocation>
        <location evidence="1">Membrane</location>
        <topology evidence="1">Multi-pass membrane protein</topology>
    </subcellularLocation>
</comment>
<evidence type="ECO:0000259" key="7">
    <source>
        <dbReference type="Pfam" id="PF06271"/>
    </source>
</evidence>
<dbReference type="GO" id="GO:0016020">
    <property type="term" value="C:membrane"/>
    <property type="evidence" value="ECO:0007669"/>
    <property type="project" value="UniProtKB-SubCell"/>
</dbReference>
<gene>
    <name evidence="8" type="ORF">D9R14_12135</name>
</gene>
<sequence length="181" mass="19994">MSDPSSQTREPPRIGVSDGARPHAYDPVTQPEYFDGVLSRRLVAFCVDALMIVGPIVLLAIFIFVFGIVTLSLGWMLFPLLGPAFVIWAVLYNAITLGSPASATLGMRLMDLEMRTWYGAPCYSLLGAVHAVCFWVSISVATPLVLLVALFNDRRRLLHDFLVGTVVVNNESRAATLRRRR</sequence>
<keyword evidence="2 6" id="KW-0812">Transmembrane</keyword>
<reference evidence="8 9" key="1">
    <citation type="submission" date="2018-10" db="EMBL/GenBank/DDBJ databases">
        <title>Xanthobacter tagetidis genome sequencing and assembly.</title>
        <authorList>
            <person name="Maclea K.S."/>
            <person name="Goen A.E."/>
            <person name="Fatima S.A."/>
        </authorList>
    </citation>
    <scope>NUCLEOTIDE SEQUENCE [LARGE SCALE GENOMIC DNA]</scope>
    <source>
        <strain evidence="8 9">ATCC 700314</strain>
    </source>
</reference>
<evidence type="ECO:0000256" key="5">
    <source>
        <dbReference type="SAM" id="MobiDB-lite"/>
    </source>
</evidence>
<proteinExistence type="predicted"/>
<dbReference type="AlphaFoldDB" id="A0A3L7ADS1"/>
<evidence type="ECO:0000313" key="8">
    <source>
        <dbReference type="EMBL" id="RLP78135.1"/>
    </source>
</evidence>
<evidence type="ECO:0000256" key="6">
    <source>
        <dbReference type="SAM" id="Phobius"/>
    </source>
</evidence>
<name>A0A3L7ADS1_9HYPH</name>
<dbReference type="EMBL" id="RCTF01000009">
    <property type="protein sequence ID" value="RLP78135.1"/>
    <property type="molecule type" value="Genomic_DNA"/>
</dbReference>
<feature type="transmembrane region" description="Helical" evidence="6">
    <location>
        <begin position="49"/>
        <end position="78"/>
    </location>
</feature>
<dbReference type="RefSeq" id="WP_121623601.1">
    <property type="nucleotide sequence ID" value="NZ_JACIIW010000009.1"/>
</dbReference>
<evidence type="ECO:0000256" key="3">
    <source>
        <dbReference type="ARBA" id="ARBA00022989"/>
    </source>
</evidence>
<organism evidence="8 9">
    <name type="scientific">Xanthobacter tagetidis</name>
    <dbReference type="NCBI Taxonomy" id="60216"/>
    <lineage>
        <taxon>Bacteria</taxon>
        <taxon>Pseudomonadati</taxon>
        <taxon>Pseudomonadota</taxon>
        <taxon>Alphaproteobacteria</taxon>
        <taxon>Hyphomicrobiales</taxon>
        <taxon>Xanthobacteraceae</taxon>
        <taxon>Xanthobacter</taxon>
    </lineage>
</organism>
<keyword evidence="4 6" id="KW-0472">Membrane</keyword>
<feature type="domain" description="RDD" evidence="7">
    <location>
        <begin position="38"/>
        <end position="163"/>
    </location>
</feature>
<comment type="caution">
    <text evidence="8">The sequence shown here is derived from an EMBL/GenBank/DDBJ whole genome shotgun (WGS) entry which is preliminary data.</text>
</comment>
<feature type="transmembrane region" description="Helical" evidence="6">
    <location>
        <begin position="85"/>
        <end position="105"/>
    </location>
</feature>
<dbReference type="InterPro" id="IPR010432">
    <property type="entry name" value="RDD"/>
</dbReference>
<accession>A0A3L7ADS1</accession>
<evidence type="ECO:0000256" key="4">
    <source>
        <dbReference type="ARBA" id="ARBA00023136"/>
    </source>
</evidence>
<evidence type="ECO:0000256" key="2">
    <source>
        <dbReference type="ARBA" id="ARBA00022692"/>
    </source>
</evidence>
<keyword evidence="3 6" id="KW-1133">Transmembrane helix</keyword>
<evidence type="ECO:0000313" key="9">
    <source>
        <dbReference type="Proteomes" id="UP000269692"/>
    </source>
</evidence>
<dbReference type="Proteomes" id="UP000269692">
    <property type="component" value="Unassembled WGS sequence"/>
</dbReference>
<protein>
    <submittedName>
        <fullName evidence="8">RDD family protein</fullName>
    </submittedName>
</protein>
<dbReference type="OrthoDB" id="7270324at2"/>
<feature type="transmembrane region" description="Helical" evidence="6">
    <location>
        <begin position="125"/>
        <end position="151"/>
    </location>
</feature>